<dbReference type="EMBL" id="JABANM010009416">
    <property type="protein sequence ID" value="KAF4740979.1"/>
    <property type="molecule type" value="Genomic_DNA"/>
</dbReference>
<dbReference type="EMBL" id="JABANO010004789">
    <property type="protein sequence ID" value="KAF4754601.1"/>
    <property type="molecule type" value="Genomic_DNA"/>
</dbReference>
<reference evidence="3 4" key="1">
    <citation type="submission" date="2020-04" db="EMBL/GenBank/DDBJ databases">
        <title>Perkinsus olseni comparative genomics.</title>
        <authorList>
            <person name="Bogema D.R."/>
        </authorList>
    </citation>
    <scope>NUCLEOTIDE SEQUENCE [LARGE SCALE GENOMIC DNA]</scope>
    <source>
        <strain evidence="1">ATCC PRA-205</strain>
        <strain evidence="2 3">ATCC PRA-207</strain>
    </source>
</reference>
<comment type="caution">
    <text evidence="1">The sequence shown here is derived from an EMBL/GenBank/DDBJ whole genome shotgun (WGS) entry which is preliminary data.</text>
</comment>
<proteinExistence type="predicted"/>
<gene>
    <name evidence="1" type="ORF">FOZ62_017797</name>
    <name evidence="2" type="ORF">FOZ63_019529</name>
</gene>
<evidence type="ECO:0000313" key="1">
    <source>
        <dbReference type="EMBL" id="KAF4740979.1"/>
    </source>
</evidence>
<feature type="non-terminal residue" evidence="1">
    <location>
        <position position="113"/>
    </location>
</feature>
<dbReference type="Proteomes" id="UP000553632">
    <property type="component" value="Unassembled WGS sequence"/>
</dbReference>
<name>A0A7J6T6U6_PEROL</name>
<evidence type="ECO:0000313" key="3">
    <source>
        <dbReference type="Proteomes" id="UP000553632"/>
    </source>
</evidence>
<evidence type="ECO:0000313" key="4">
    <source>
        <dbReference type="Proteomes" id="UP000574390"/>
    </source>
</evidence>
<evidence type="ECO:0000313" key="2">
    <source>
        <dbReference type="EMBL" id="KAF4754601.1"/>
    </source>
</evidence>
<keyword evidence="3" id="KW-1185">Reference proteome</keyword>
<accession>A0A7J6T6U6</accession>
<sequence>DADHCCGRRRMLKIGPSRADPIIGEGLSGAHTCPLQAIINIAKTCLSLITIIWFALLSGPPQCDAQAPPSHCDIRLCPGTCPPVKTAYSLRAARSVIVVNAASAAQLTTFLQA</sequence>
<dbReference type="Proteomes" id="UP000574390">
    <property type="component" value="Unassembled WGS sequence"/>
</dbReference>
<dbReference type="AlphaFoldDB" id="A0A7J6T6U6"/>
<organism evidence="1 4">
    <name type="scientific">Perkinsus olseni</name>
    <name type="common">Perkinsus atlanticus</name>
    <dbReference type="NCBI Taxonomy" id="32597"/>
    <lineage>
        <taxon>Eukaryota</taxon>
        <taxon>Sar</taxon>
        <taxon>Alveolata</taxon>
        <taxon>Perkinsozoa</taxon>
        <taxon>Perkinsea</taxon>
        <taxon>Perkinsida</taxon>
        <taxon>Perkinsidae</taxon>
        <taxon>Perkinsus</taxon>
    </lineage>
</organism>
<protein>
    <submittedName>
        <fullName evidence="1">Uncharacterized protein</fullName>
    </submittedName>
</protein>